<dbReference type="CDD" id="cd09272">
    <property type="entry name" value="RNase_HI_RT_Ty1"/>
    <property type="match status" value="1"/>
</dbReference>
<feature type="domain" description="Reverse transcriptase Ty1/copia-type" evidence="1">
    <location>
        <begin position="1"/>
        <end position="143"/>
    </location>
</feature>
<dbReference type="InterPro" id="IPR013103">
    <property type="entry name" value="RVT_2"/>
</dbReference>
<dbReference type="PANTHER" id="PTHR11439:SF469">
    <property type="entry name" value="REVERSE TRANSCRIPTASE TY1_COPIA-TYPE DOMAIN-CONTAINING PROTEIN"/>
    <property type="match status" value="1"/>
</dbReference>
<proteinExistence type="predicted"/>
<evidence type="ECO:0000259" key="1">
    <source>
        <dbReference type="Pfam" id="PF07727"/>
    </source>
</evidence>
<organism evidence="2">
    <name type="scientific">Nicotiana tabacum</name>
    <name type="common">Common tobacco</name>
    <dbReference type="NCBI Taxonomy" id="4097"/>
    <lineage>
        <taxon>Eukaryota</taxon>
        <taxon>Viridiplantae</taxon>
        <taxon>Streptophyta</taxon>
        <taxon>Embryophyta</taxon>
        <taxon>Tracheophyta</taxon>
        <taxon>Spermatophyta</taxon>
        <taxon>Magnoliopsida</taxon>
        <taxon>eudicotyledons</taxon>
        <taxon>Gunneridae</taxon>
        <taxon>Pentapetalae</taxon>
        <taxon>asterids</taxon>
        <taxon>lamiids</taxon>
        <taxon>Solanales</taxon>
        <taxon>Solanaceae</taxon>
        <taxon>Nicotianoideae</taxon>
        <taxon>Nicotianeae</taxon>
        <taxon>Nicotiana</taxon>
    </lineage>
</organism>
<dbReference type="RefSeq" id="XP_016483198.1">
    <property type="nucleotide sequence ID" value="XM_016627712.1"/>
</dbReference>
<evidence type="ECO:0000313" key="2">
    <source>
        <dbReference type="RefSeq" id="XP_016483198.1"/>
    </source>
</evidence>
<protein>
    <submittedName>
        <fullName evidence="2">Uncharacterized mitochondrial protein AtMg00810-like</fullName>
    </submittedName>
</protein>
<dbReference type="InterPro" id="IPR043502">
    <property type="entry name" value="DNA/RNA_pol_sf"/>
</dbReference>
<dbReference type="AlphaFoldDB" id="A0A1S4B330"/>
<dbReference type="SUPFAM" id="SSF56672">
    <property type="entry name" value="DNA/RNA polymerases"/>
    <property type="match status" value="1"/>
</dbReference>
<name>A0A1S4B330_TOBAC</name>
<dbReference type="OrthoDB" id="414945at2759"/>
<reference evidence="2" key="1">
    <citation type="submission" date="2025-08" db="UniProtKB">
        <authorList>
            <consortium name="RefSeq"/>
        </authorList>
    </citation>
    <scope>IDENTIFICATION</scope>
</reference>
<dbReference type="PANTHER" id="PTHR11439">
    <property type="entry name" value="GAG-POL-RELATED RETROTRANSPOSON"/>
    <property type="match status" value="1"/>
</dbReference>
<gene>
    <name evidence="2" type="primary">LOC107803923</name>
</gene>
<accession>A0A1S4B330</accession>
<dbReference type="KEGG" id="nta:107803923"/>
<dbReference type="PaxDb" id="4097-A0A1S4B330"/>
<sequence>MKLPQGLVVSSPEPVCKLNKSLYDLKQASRQWYDKLTEALYSRGYIHSMHDYSLFYKRTSNRVVFVGVYVDDVPLTGNDLTEIQMLKTFLHDQFKIKVLEKLHYFWGLEVLYRKGGILISQRKFTLDLLKEYECLHATSLSSPLDPTTKLKAKEGVPLSDPIFHRQLVGKLNFLTNTRLDIAYGVQHLSQYMQDPIEPHLQAAYHMLRYLLKDPTLGLFMSSDNDFLVKAYCDSDWAACPDSRKSVSGYLVLLGNSPISWKSKKQETISLSSAEEEYRSIRKVIGELVWLHRVLTELTVPLVLPIPVFCDSQSALHIARNPVFTNVPNTLRLIATSSRQSSQKASSYFNILELVINSLTFSPNPSLGSSIPLSWAVKLSEFVLLQA</sequence>
<dbReference type="STRING" id="4097.A0A1S4B330"/>
<dbReference type="Pfam" id="PF07727">
    <property type="entry name" value="RVT_2"/>
    <property type="match status" value="1"/>
</dbReference>